<accession>A0A2W5QQ14</accession>
<evidence type="ECO:0000259" key="2">
    <source>
        <dbReference type="SMART" id="SM00507"/>
    </source>
</evidence>
<evidence type="ECO:0000256" key="1">
    <source>
        <dbReference type="SAM" id="MobiDB-lite"/>
    </source>
</evidence>
<sequence>MFRPRPRQPRSEQRKQVDERRGSARARGYTAEWDKAAKRYIDQHPLCLGCEAVGIVVPSTLVDHVVPQRGDAERMWSVDNWQPSCRWHHDVVKKRLEASFDKGELPAHELALDSAAARALTVQLRPDLADTEGG</sequence>
<keyword evidence="3" id="KW-0255">Endonuclease</keyword>
<reference evidence="3 4" key="1">
    <citation type="submission" date="2017-08" db="EMBL/GenBank/DDBJ databases">
        <title>Infants hospitalized years apart are colonized by the same room-sourced microbial strains.</title>
        <authorList>
            <person name="Brooks B."/>
            <person name="Olm M.R."/>
            <person name="Firek B.A."/>
            <person name="Baker R."/>
            <person name="Thomas B.C."/>
            <person name="Morowitz M.J."/>
            <person name="Banfield J.F."/>
        </authorList>
    </citation>
    <scope>NUCLEOTIDE SEQUENCE [LARGE SCALE GENOMIC DNA]</scope>
    <source>
        <strain evidence="3">S2_005_001_R2_27</strain>
    </source>
</reference>
<dbReference type="EMBL" id="QFQD01000094">
    <property type="protein sequence ID" value="PZQ79298.1"/>
    <property type="molecule type" value="Genomic_DNA"/>
</dbReference>
<dbReference type="SMART" id="SM00507">
    <property type="entry name" value="HNHc"/>
    <property type="match status" value="1"/>
</dbReference>
<dbReference type="InterPro" id="IPR003615">
    <property type="entry name" value="HNH_nuc"/>
</dbReference>
<evidence type="ECO:0000313" key="4">
    <source>
        <dbReference type="Proteomes" id="UP000248887"/>
    </source>
</evidence>
<keyword evidence="3" id="KW-0540">Nuclease</keyword>
<evidence type="ECO:0000313" key="3">
    <source>
        <dbReference type="EMBL" id="PZQ79298.1"/>
    </source>
</evidence>
<dbReference type="AlphaFoldDB" id="A0A2W5QQ14"/>
<comment type="caution">
    <text evidence="3">The sequence shown here is derived from an EMBL/GenBank/DDBJ whole genome shotgun (WGS) entry which is preliminary data.</text>
</comment>
<proteinExistence type="predicted"/>
<protein>
    <submittedName>
        <fullName evidence="3">HNH endonuclease</fullName>
    </submittedName>
</protein>
<name>A0A2W5QQ14_ANCNO</name>
<organism evidence="3 4">
    <name type="scientific">Ancylobacter novellus</name>
    <name type="common">Thiobacillus novellus</name>
    <dbReference type="NCBI Taxonomy" id="921"/>
    <lineage>
        <taxon>Bacteria</taxon>
        <taxon>Pseudomonadati</taxon>
        <taxon>Pseudomonadota</taxon>
        <taxon>Alphaproteobacteria</taxon>
        <taxon>Hyphomicrobiales</taxon>
        <taxon>Xanthobacteraceae</taxon>
        <taxon>Ancylobacter</taxon>
    </lineage>
</organism>
<dbReference type="GO" id="GO:0004519">
    <property type="term" value="F:endonuclease activity"/>
    <property type="evidence" value="ECO:0007669"/>
    <property type="project" value="UniProtKB-KW"/>
</dbReference>
<gene>
    <name evidence="3" type="ORF">DI549_20555</name>
</gene>
<feature type="domain" description="HNH nuclease" evidence="2">
    <location>
        <begin position="35"/>
        <end position="90"/>
    </location>
</feature>
<keyword evidence="3" id="KW-0378">Hydrolase</keyword>
<feature type="compositionally biased region" description="Basic and acidic residues" evidence="1">
    <location>
        <begin position="9"/>
        <end position="22"/>
    </location>
</feature>
<feature type="region of interest" description="Disordered" evidence="1">
    <location>
        <begin position="1"/>
        <end position="27"/>
    </location>
</feature>
<dbReference type="Proteomes" id="UP000248887">
    <property type="component" value="Unassembled WGS sequence"/>
</dbReference>